<sequence>MASTYQDHSPKKRLGLGTMKHTKPKIQEFSSKSISGLVTFCDIEPITTLVPTEVKTNNQESKINELTKLVQLLMDEKINSTQKIQEPKYVSSQPESSKSVNSSKQSQDFKPNGMNPDSSKPVRPKPLQKPKLKCELCNYTNHLTDDCYRIFYCMKCKKEDHRTSDHDMHVASLKMVRGGVLFESSQSSESSIGFDDKQGTIFNANKEIMLIAPRRNDVYVLDMSSPTPNGACFFAKASQSVNWLWHKRLSHLNFKNINKLAKQNKDGRKQNDVKVKQIMTDNGTEFRNFELESFCDQKEISQNFSSPFTPEQNGVAERKNRTLIEVARTMLICLVFSKHFWTEAVRIACYTQNRSIIDHLGKFDAKADDGYFLGYSFNSKAFRVFNIRRQKIEETYHFTFDKSMEAIRFTNTLVDEIGIDNSSRYPLDEFLHEDNPSRQYQANYDFSYYIIPHGRSLTKLIQENHVPKVIAPNEQNMPHTEDIEGNNTETSDRWSRDQHIELVNIIGDPSKGMLTRSMAAKLTASSARWVDAMQEEQDKFYRNKVWTLVPLPYGKIAIGSKWVFRNKKDEHGIVNKNKARLVVQVFQMDVKNVFLNGKLKEEVYVKHPYGFESSEFHDYVYKLDKALYGLKQAPRACSSVKTLMVPPNNLRPDLTGKPVNEILYRGMIGSLVYLSATRTDIQFSTCLYARYQASLKESHLIAVKRIFKYLKGTLSLGLWYPKCSGLILKDTQTQTMLVVIWTEKAPRVLIKFLKVNWFVGVIRNSSQWLCPQLRLNMLLLLGVVQTFFG</sequence>
<organism evidence="5 6">
    <name type="scientific">Tanacetum coccineum</name>
    <dbReference type="NCBI Taxonomy" id="301880"/>
    <lineage>
        <taxon>Eukaryota</taxon>
        <taxon>Viridiplantae</taxon>
        <taxon>Streptophyta</taxon>
        <taxon>Embryophyta</taxon>
        <taxon>Tracheophyta</taxon>
        <taxon>Spermatophyta</taxon>
        <taxon>Magnoliopsida</taxon>
        <taxon>eudicotyledons</taxon>
        <taxon>Gunneridae</taxon>
        <taxon>Pentapetalae</taxon>
        <taxon>asterids</taxon>
        <taxon>campanulids</taxon>
        <taxon>Asterales</taxon>
        <taxon>Asteraceae</taxon>
        <taxon>Asteroideae</taxon>
        <taxon>Anthemideae</taxon>
        <taxon>Anthemidinae</taxon>
        <taxon>Tanacetum</taxon>
    </lineage>
</organism>
<keyword evidence="1" id="KW-0479">Metal-binding</keyword>
<dbReference type="Pfam" id="PF13976">
    <property type="entry name" value="gag_pre-integrs"/>
    <property type="match status" value="1"/>
</dbReference>
<dbReference type="Pfam" id="PF07727">
    <property type="entry name" value="RVT_2"/>
    <property type="match status" value="1"/>
</dbReference>
<dbReference type="InterPro" id="IPR012337">
    <property type="entry name" value="RNaseH-like_sf"/>
</dbReference>
<keyword evidence="2" id="KW-0378">Hydrolase</keyword>
<name>A0ABQ5IXX1_9ASTR</name>
<reference evidence="5" key="1">
    <citation type="journal article" date="2022" name="Int. J. Mol. Sci.">
        <title>Draft Genome of Tanacetum Coccineum: Genomic Comparison of Closely Related Tanacetum-Family Plants.</title>
        <authorList>
            <person name="Yamashiro T."/>
            <person name="Shiraishi A."/>
            <person name="Nakayama K."/>
            <person name="Satake H."/>
        </authorList>
    </citation>
    <scope>NUCLEOTIDE SEQUENCE</scope>
</reference>
<dbReference type="InterPro" id="IPR057670">
    <property type="entry name" value="SH3_retrovirus"/>
</dbReference>
<evidence type="ECO:0000313" key="6">
    <source>
        <dbReference type="Proteomes" id="UP001151760"/>
    </source>
</evidence>
<dbReference type="Gene3D" id="3.30.420.10">
    <property type="entry name" value="Ribonuclease H-like superfamily/Ribonuclease H"/>
    <property type="match status" value="1"/>
</dbReference>
<keyword evidence="6" id="KW-1185">Reference proteome</keyword>
<dbReference type="PANTHER" id="PTHR42648:SF32">
    <property type="entry name" value="RIBONUCLEASE H-LIKE DOMAIN, GAG-PRE-INTEGRASE DOMAIN PROTEIN-RELATED"/>
    <property type="match status" value="1"/>
</dbReference>
<accession>A0ABQ5IXX1</accession>
<evidence type="ECO:0000256" key="2">
    <source>
        <dbReference type="ARBA" id="ARBA00022801"/>
    </source>
</evidence>
<comment type="caution">
    <text evidence="5">The sequence shown here is derived from an EMBL/GenBank/DDBJ whole genome shotgun (WGS) entry which is preliminary data.</text>
</comment>
<dbReference type="InterPro" id="IPR001584">
    <property type="entry name" value="Integrase_cat-core"/>
</dbReference>
<reference evidence="5" key="2">
    <citation type="submission" date="2022-01" db="EMBL/GenBank/DDBJ databases">
        <authorList>
            <person name="Yamashiro T."/>
            <person name="Shiraishi A."/>
            <person name="Satake H."/>
            <person name="Nakayama K."/>
        </authorList>
    </citation>
    <scope>NUCLEOTIDE SEQUENCE</scope>
</reference>
<evidence type="ECO:0000256" key="1">
    <source>
        <dbReference type="ARBA" id="ARBA00022723"/>
    </source>
</evidence>
<proteinExistence type="predicted"/>
<feature type="domain" description="Integrase catalytic" evidence="4">
    <location>
        <begin position="209"/>
        <end position="359"/>
    </location>
</feature>
<dbReference type="InterPro" id="IPR013103">
    <property type="entry name" value="RVT_2"/>
</dbReference>
<feature type="compositionally biased region" description="Low complexity" evidence="3">
    <location>
        <begin position="90"/>
        <end position="106"/>
    </location>
</feature>
<evidence type="ECO:0000256" key="3">
    <source>
        <dbReference type="SAM" id="MobiDB-lite"/>
    </source>
</evidence>
<dbReference type="EMBL" id="BQNB010021212">
    <property type="protein sequence ID" value="GJU04053.1"/>
    <property type="molecule type" value="Genomic_DNA"/>
</dbReference>
<dbReference type="PANTHER" id="PTHR42648">
    <property type="entry name" value="TRANSPOSASE, PUTATIVE-RELATED"/>
    <property type="match status" value="1"/>
</dbReference>
<dbReference type="InterPro" id="IPR025724">
    <property type="entry name" value="GAG-pre-integrase_dom"/>
</dbReference>
<dbReference type="SUPFAM" id="SSF53098">
    <property type="entry name" value="Ribonuclease H-like"/>
    <property type="match status" value="1"/>
</dbReference>
<dbReference type="InterPro" id="IPR039537">
    <property type="entry name" value="Retrotran_Ty1/copia-like"/>
</dbReference>
<gene>
    <name evidence="5" type="ORF">Tco_1114391</name>
</gene>
<protein>
    <submittedName>
        <fullName evidence="5">Retrovirus-related pol polyprotein from transposon TNT 1-94</fullName>
    </submittedName>
</protein>
<dbReference type="Pfam" id="PF25597">
    <property type="entry name" value="SH3_retrovirus"/>
    <property type="match status" value="1"/>
</dbReference>
<evidence type="ECO:0000259" key="4">
    <source>
        <dbReference type="PROSITE" id="PS50994"/>
    </source>
</evidence>
<dbReference type="InterPro" id="IPR036397">
    <property type="entry name" value="RNaseH_sf"/>
</dbReference>
<dbReference type="Proteomes" id="UP001151760">
    <property type="component" value="Unassembled WGS sequence"/>
</dbReference>
<evidence type="ECO:0000313" key="5">
    <source>
        <dbReference type="EMBL" id="GJU04053.1"/>
    </source>
</evidence>
<feature type="region of interest" description="Disordered" evidence="3">
    <location>
        <begin position="83"/>
        <end position="126"/>
    </location>
</feature>
<dbReference type="PROSITE" id="PS50994">
    <property type="entry name" value="INTEGRASE"/>
    <property type="match status" value="1"/>
</dbReference>